<gene>
    <name evidence="2" type="ORF">C9I49_00210</name>
</gene>
<dbReference type="AlphaFoldDB" id="A0A2U2DES9"/>
<name>A0A2U2DES9_9PSED</name>
<comment type="caution">
    <text evidence="2">The sequence shown here is derived from an EMBL/GenBank/DDBJ whole genome shotgun (WGS) entry which is preliminary data.</text>
</comment>
<proteinExistence type="predicted"/>
<evidence type="ECO:0000313" key="3">
    <source>
        <dbReference type="Proteomes" id="UP000245056"/>
    </source>
</evidence>
<evidence type="ECO:0000256" key="1">
    <source>
        <dbReference type="SAM" id="MobiDB-lite"/>
    </source>
</evidence>
<sequence length="77" mass="8272">MARGLAPVGSRRGPLHPFRHTELFGFTPAAQPNGGKPPRHRCFGKTHNVFHNESKSSSAPITPLPAAFSVLLASSDR</sequence>
<dbReference type="OrthoDB" id="7033107at2"/>
<reference evidence="2 3" key="1">
    <citation type="submission" date="2018-05" db="EMBL/GenBank/DDBJ databases">
        <title>Genome sequences of two Antarctic strains of Pseudomonas prosekii: insights into adaptation to extreme conditions.</title>
        <authorList>
            <person name="Snopkova K."/>
            <person name="Dufkova K."/>
            <person name="Cejkova D."/>
            <person name="Sedlacek I."/>
            <person name="Smajs D."/>
        </authorList>
    </citation>
    <scope>NUCLEOTIDE SEQUENCE [LARGE SCALE GENOMIC DNA]</scope>
    <source>
        <strain evidence="2 3">P2673</strain>
    </source>
</reference>
<organism evidence="2 3">
    <name type="scientific">Pseudomonas prosekii</name>
    <dbReference type="NCBI Taxonomy" id="1148509"/>
    <lineage>
        <taxon>Bacteria</taxon>
        <taxon>Pseudomonadati</taxon>
        <taxon>Pseudomonadota</taxon>
        <taxon>Gammaproteobacteria</taxon>
        <taxon>Pseudomonadales</taxon>
        <taxon>Pseudomonadaceae</taxon>
        <taxon>Pseudomonas</taxon>
    </lineage>
</organism>
<feature type="region of interest" description="Disordered" evidence="1">
    <location>
        <begin position="25"/>
        <end position="45"/>
    </location>
</feature>
<evidence type="ECO:0000313" key="2">
    <source>
        <dbReference type="EMBL" id="PWE47851.1"/>
    </source>
</evidence>
<protein>
    <submittedName>
        <fullName evidence="2">Uncharacterized protein</fullName>
    </submittedName>
</protein>
<accession>A0A2U2DES9</accession>
<dbReference type="EMBL" id="QFAW01000001">
    <property type="protein sequence ID" value="PWE47851.1"/>
    <property type="molecule type" value="Genomic_DNA"/>
</dbReference>
<dbReference type="Proteomes" id="UP000245056">
    <property type="component" value="Unassembled WGS sequence"/>
</dbReference>